<keyword evidence="3" id="KW-1185">Reference proteome</keyword>
<sequence length="336" mass="36521">MQNPFGVLGFETPLFPQSIKRESQVDSSLSLSNQSAKVLHNFHLRKSLNAMSSHYGNYLTLVSPNQQNAPYAVPKFETEKRPRSRSFTQTQLSSSNSSNHTSTTSASASASSSYMSTKAVPLSPVPPRNKRSSAPSTSLLPLPQLPLPHPVSPTQRRRSFTSPNIITPRSTFEEGRQSVIGLPSEYPATAIHNRDGSVVSSFASSEASSLLMEELEDFELLFGDELYGTKVYDDTFSNPNPLKCDIPKPPILGSPLLGSDVRARAVSDTTMDSASTASPPRSGPYVKSLKRDSSTSCVSTNSLSSTSSRSRRRRNLGLSQTDFSKITSDFSSLSMQ</sequence>
<evidence type="ECO:0000313" key="3">
    <source>
        <dbReference type="Proteomes" id="UP001295423"/>
    </source>
</evidence>
<gene>
    <name evidence="2" type="ORF">CYCCA115_LOCUS15243</name>
</gene>
<dbReference type="AlphaFoldDB" id="A0AAD2JJ49"/>
<feature type="compositionally biased region" description="Low complexity" evidence="1">
    <location>
        <begin position="132"/>
        <end position="142"/>
    </location>
</feature>
<reference evidence="2" key="1">
    <citation type="submission" date="2023-08" db="EMBL/GenBank/DDBJ databases">
        <authorList>
            <person name="Audoor S."/>
            <person name="Bilcke G."/>
        </authorList>
    </citation>
    <scope>NUCLEOTIDE SEQUENCE</scope>
</reference>
<protein>
    <submittedName>
        <fullName evidence="2">Uncharacterized protein</fullName>
    </submittedName>
</protein>
<feature type="compositionally biased region" description="Low complexity" evidence="1">
    <location>
        <begin position="294"/>
        <end position="308"/>
    </location>
</feature>
<accession>A0AAD2JJ49</accession>
<name>A0AAD2JJ49_9STRA</name>
<dbReference type="Proteomes" id="UP001295423">
    <property type="component" value="Unassembled WGS sequence"/>
</dbReference>
<proteinExistence type="predicted"/>
<feature type="compositionally biased region" description="Low complexity" evidence="1">
    <location>
        <begin position="93"/>
        <end position="113"/>
    </location>
</feature>
<evidence type="ECO:0000313" key="2">
    <source>
        <dbReference type="EMBL" id="CAJ1954652.1"/>
    </source>
</evidence>
<comment type="caution">
    <text evidence="2">The sequence shown here is derived from an EMBL/GenBank/DDBJ whole genome shotgun (WGS) entry which is preliminary data.</text>
</comment>
<feature type="region of interest" description="Disordered" evidence="1">
    <location>
        <begin position="76"/>
        <end position="167"/>
    </location>
</feature>
<evidence type="ECO:0000256" key="1">
    <source>
        <dbReference type="SAM" id="MobiDB-lite"/>
    </source>
</evidence>
<dbReference type="EMBL" id="CAKOGP040001869">
    <property type="protein sequence ID" value="CAJ1954652.1"/>
    <property type="molecule type" value="Genomic_DNA"/>
</dbReference>
<organism evidence="2 3">
    <name type="scientific">Cylindrotheca closterium</name>
    <dbReference type="NCBI Taxonomy" id="2856"/>
    <lineage>
        <taxon>Eukaryota</taxon>
        <taxon>Sar</taxon>
        <taxon>Stramenopiles</taxon>
        <taxon>Ochrophyta</taxon>
        <taxon>Bacillariophyta</taxon>
        <taxon>Bacillariophyceae</taxon>
        <taxon>Bacillariophycidae</taxon>
        <taxon>Bacillariales</taxon>
        <taxon>Bacillariaceae</taxon>
        <taxon>Cylindrotheca</taxon>
    </lineage>
</organism>
<feature type="region of interest" description="Disordered" evidence="1">
    <location>
        <begin position="267"/>
        <end position="320"/>
    </location>
</feature>
<feature type="compositionally biased region" description="Low complexity" evidence="1">
    <location>
        <begin position="267"/>
        <end position="278"/>
    </location>
</feature>